<dbReference type="SUPFAM" id="SSF53335">
    <property type="entry name" value="S-adenosyl-L-methionine-dependent methyltransferases"/>
    <property type="match status" value="1"/>
</dbReference>
<dbReference type="PANTHER" id="PTHR43591">
    <property type="entry name" value="METHYLTRANSFERASE"/>
    <property type="match status" value="1"/>
</dbReference>
<accession>A0A420YNQ1</accession>
<dbReference type="GO" id="GO:0008168">
    <property type="term" value="F:methyltransferase activity"/>
    <property type="evidence" value="ECO:0007669"/>
    <property type="project" value="TreeGrafter"/>
</dbReference>
<dbReference type="Proteomes" id="UP000275385">
    <property type="component" value="Unassembled WGS sequence"/>
</dbReference>
<feature type="region of interest" description="Disordered" evidence="2">
    <location>
        <begin position="1"/>
        <end position="73"/>
    </location>
</feature>
<gene>
    <name evidence="3" type="ORF">DL546_008336</name>
</gene>
<dbReference type="AlphaFoldDB" id="A0A420YNQ1"/>
<protein>
    <recommendedName>
        <fullName evidence="5">Methyltransferase domain-containing protein</fullName>
    </recommendedName>
</protein>
<evidence type="ECO:0000313" key="3">
    <source>
        <dbReference type="EMBL" id="RKU49490.1"/>
    </source>
</evidence>
<comment type="caution">
    <text evidence="3">The sequence shown here is derived from an EMBL/GenBank/DDBJ whole genome shotgun (WGS) entry which is preliminary data.</text>
</comment>
<comment type="similarity">
    <text evidence="1">Belongs to the methyltransferase superfamily. LaeA methyltransferase family.</text>
</comment>
<name>A0A420YNQ1_9PEZI</name>
<feature type="compositionally biased region" description="Polar residues" evidence="2">
    <location>
        <begin position="100"/>
        <end position="118"/>
    </location>
</feature>
<feature type="compositionally biased region" description="Basic and acidic residues" evidence="2">
    <location>
        <begin position="1"/>
        <end position="18"/>
    </location>
</feature>
<evidence type="ECO:0000256" key="1">
    <source>
        <dbReference type="ARBA" id="ARBA00038158"/>
    </source>
</evidence>
<feature type="compositionally biased region" description="Basic and acidic residues" evidence="2">
    <location>
        <begin position="27"/>
        <end position="54"/>
    </location>
</feature>
<dbReference type="Gene3D" id="3.40.50.150">
    <property type="entry name" value="Vaccinia Virus protein VP39"/>
    <property type="match status" value="1"/>
</dbReference>
<dbReference type="Pfam" id="PF13489">
    <property type="entry name" value="Methyltransf_23"/>
    <property type="match status" value="1"/>
</dbReference>
<dbReference type="InterPro" id="IPR029063">
    <property type="entry name" value="SAM-dependent_MTases_sf"/>
</dbReference>
<evidence type="ECO:0000256" key="2">
    <source>
        <dbReference type="SAM" id="MobiDB-lite"/>
    </source>
</evidence>
<reference evidence="3 4" key="1">
    <citation type="submission" date="2018-08" db="EMBL/GenBank/DDBJ databases">
        <title>Draft genome of the lignicolous fungus Coniochaeta pulveracea.</title>
        <authorList>
            <person name="Borstlap C.J."/>
            <person name="De Witt R.N."/>
            <person name="Botha A."/>
            <person name="Volschenk H."/>
        </authorList>
    </citation>
    <scope>NUCLEOTIDE SEQUENCE [LARGE SCALE GENOMIC DNA]</scope>
    <source>
        <strain evidence="3 4">CAB683</strain>
    </source>
</reference>
<dbReference type="PANTHER" id="PTHR43591:SF102">
    <property type="entry name" value="S-ADENOSYL-L-METHIONINE-DEPENDENT METHYLTRANSFERASE"/>
    <property type="match status" value="1"/>
</dbReference>
<sequence length="458" mass="51184">MLNSPDADRQDGKTKAEPTSEASGAVRHVEVDQDKQLEERPSAEPQVRSDKAGSGDHTVGEGANDESTEEGPRYAYLEAAATMASDTPRVGMGEDEAGHQRNNGDTLPTSTGQQTNDNSDLSSLSALSHISTGLSVDSDADSAMGDMASPMSTTSLRSSIYEFVEEHGRTFHRYKEGKYWMPNDQLEQERLDLQHSVFMMLLKGRLGLAPIQNPQSVLDLGTGTGIWAIDFAHLYPTAEVLGTDLSPIQPDYVPANCRFEVDDAEDDWIYSPSRKFDYVHLRLMFHTFTNHRRVIDSALEHLRPGGWMEWQDYYAEIQCVDDTMKGTALERWNKLYVEGGKKLGRDMLAPRRYKGMMEAAGFTNVTEERLVIPGNAWPRGKDQKKLGLWQMTNFLDGIHAVTMTIFTKGLGMAREEVELLLVDVRNDIKNLGVHFYFLTYFVYGQKPEAKGKGKRAAA</sequence>
<evidence type="ECO:0000313" key="4">
    <source>
        <dbReference type="Proteomes" id="UP000275385"/>
    </source>
</evidence>
<feature type="region of interest" description="Disordered" evidence="2">
    <location>
        <begin position="88"/>
        <end position="121"/>
    </location>
</feature>
<dbReference type="CDD" id="cd02440">
    <property type="entry name" value="AdoMet_MTases"/>
    <property type="match status" value="1"/>
</dbReference>
<evidence type="ECO:0008006" key="5">
    <source>
        <dbReference type="Google" id="ProtNLM"/>
    </source>
</evidence>
<keyword evidence="4" id="KW-1185">Reference proteome</keyword>
<organism evidence="3 4">
    <name type="scientific">Coniochaeta pulveracea</name>
    <dbReference type="NCBI Taxonomy" id="177199"/>
    <lineage>
        <taxon>Eukaryota</taxon>
        <taxon>Fungi</taxon>
        <taxon>Dikarya</taxon>
        <taxon>Ascomycota</taxon>
        <taxon>Pezizomycotina</taxon>
        <taxon>Sordariomycetes</taxon>
        <taxon>Sordariomycetidae</taxon>
        <taxon>Coniochaetales</taxon>
        <taxon>Coniochaetaceae</taxon>
        <taxon>Coniochaeta</taxon>
    </lineage>
</organism>
<dbReference type="OrthoDB" id="2013972at2759"/>
<dbReference type="STRING" id="177199.A0A420YNQ1"/>
<proteinExistence type="inferred from homology"/>
<dbReference type="EMBL" id="QVQW01000001">
    <property type="protein sequence ID" value="RKU49490.1"/>
    <property type="molecule type" value="Genomic_DNA"/>
</dbReference>